<dbReference type="GO" id="GO:0000030">
    <property type="term" value="F:mannosyltransferase activity"/>
    <property type="evidence" value="ECO:0007669"/>
    <property type="project" value="TreeGrafter"/>
</dbReference>
<evidence type="ECO:0008006" key="4">
    <source>
        <dbReference type="Google" id="ProtNLM"/>
    </source>
</evidence>
<evidence type="ECO:0000256" key="1">
    <source>
        <dbReference type="ARBA" id="ARBA00022679"/>
    </source>
</evidence>
<evidence type="ECO:0000313" key="2">
    <source>
        <dbReference type="EMBL" id="TCD01264.1"/>
    </source>
</evidence>
<dbReference type="EMBL" id="SJSL01000002">
    <property type="protein sequence ID" value="TCD01264.1"/>
    <property type="molecule type" value="Genomic_DNA"/>
</dbReference>
<accession>A0A4R0NQB6</accession>
<keyword evidence="1" id="KW-0808">Transferase</keyword>
<dbReference type="GO" id="GO:0051999">
    <property type="term" value="P:mannosyl-inositol phosphorylceramide biosynthetic process"/>
    <property type="evidence" value="ECO:0007669"/>
    <property type="project" value="TreeGrafter"/>
</dbReference>
<name>A0A4R0NQB6_9SPHI</name>
<dbReference type="Gene3D" id="3.90.550.20">
    <property type="match status" value="1"/>
</dbReference>
<sequence length="210" mass="24534">MIPKIIHHIVGPYTSTLIDSCLCSWKIMESEGYQILIWDDESIGKFLLDNYEFAFDSFYYARNHAEAADVARYLIIYTYGGYYIDWDVELLDMKAFTALSLKHVNGYMLVDESNESIASEFFCACLKDEFLLNLSKDIAYLYESGKRDRYTTPQYSGPFRMRDSLQVHPQTSMESISLAEVFAYSYDEIASRPNKIITQPCIHYWLHSWM</sequence>
<dbReference type="Proteomes" id="UP000293347">
    <property type="component" value="Unassembled WGS sequence"/>
</dbReference>
<dbReference type="GO" id="GO:0016020">
    <property type="term" value="C:membrane"/>
    <property type="evidence" value="ECO:0007669"/>
    <property type="project" value="GOC"/>
</dbReference>
<protein>
    <recommendedName>
        <fullName evidence="4">Glycosyl transferase-like sugar-binding protein</fullName>
    </recommendedName>
</protein>
<dbReference type="InterPro" id="IPR007577">
    <property type="entry name" value="GlycoTrfase_DXD_sugar-bd_CS"/>
</dbReference>
<dbReference type="OrthoDB" id="9802987at2"/>
<dbReference type="PANTHER" id="PTHR32385:SF15">
    <property type="entry name" value="INOSITOL PHOSPHOCERAMIDE MANNOSYLTRANSFERASE 1"/>
    <property type="match status" value="1"/>
</dbReference>
<dbReference type="SUPFAM" id="SSF53448">
    <property type="entry name" value="Nucleotide-diphospho-sugar transferases"/>
    <property type="match status" value="1"/>
</dbReference>
<dbReference type="InterPro" id="IPR029044">
    <property type="entry name" value="Nucleotide-diphossugar_trans"/>
</dbReference>
<evidence type="ECO:0000313" key="3">
    <source>
        <dbReference type="Proteomes" id="UP000293347"/>
    </source>
</evidence>
<dbReference type="InterPro" id="IPR051706">
    <property type="entry name" value="Glycosyltransferase_domain"/>
</dbReference>
<organism evidence="2 3">
    <name type="scientific">Pedobacter psychroterrae</name>
    <dbReference type="NCBI Taxonomy" id="2530453"/>
    <lineage>
        <taxon>Bacteria</taxon>
        <taxon>Pseudomonadati</taxon>
        <taxon>Bacteroidota</taxon>
        <taxon>Sphingobacteriia</taxon>
        <taxon>Sphingobacteriales</taxon>
        <taxon>Sphingobacteriaceae</taxon>
        <taxon>Pedobacter</taxon>
    </lineage>
</organism>
<dbReference type="PANTHER" id="PTHR32385">
    <property type="entry name" value="MANNOSYL PHOSPHORYLINOSITOL CERAMIDE SYNTHASE"/>
    <property type="match status" value="1"/>
</dbReference>
<keyword evidence="3" id="KW-1185">Reference proteome</keyword>
<dbReference type="Pfam" id="PF04488">
    <property type="entry name" value="Gly_transf_sug"/>
    <property type="match status" value="1"/>
</dbReference>
<reference evidence="2 3" key="1">
    <citation type="submission" date="2019-02" db="EMBL/GenBank/DDBJ databases">
        <title>Pedobacter sp. RP-1-14 sp. nov., isolated from Arctic soil.</title>
        <authorList>
            <person name="Dahal R.H."/>
        </authorList>
    </citation>
    <scope>NUCLEOTIDE SEQUENCE [LARGE SCALE GENOMIC DNA]</scope>
    <source>
        <strain evidence="2 3">RP-1-14</strain>
    </source>
</reference>
<gene>
    <name evidence="2" type="ORF">EZ437_10945</name>
</gene>
<comment type="caution">
    <text evidence="2">The sequence shown here is derived from an EMBL/GenBank/DDBJ whole genome shotgun (WGS) entry which is preliminary data.</text>
</comment>
<proteinExistence type="predicted"/>
<dbReference type="AlphaFoldDB" id="A0A4R0NQB6"/>